<organism evidence="13">
    <name type="scientific">Fagus sylvatica</name>
    <name type="common">Beechnut</name>
    <dbReference type="NCBI Taxonomy" id="28930"/>
    <lineage>
        <taxon>Eukaryota</taxon>
        <taxon>Viridiplantae</taxon>
        <taxon>Streptophyta</taxon>
        <taxon>Embryophyta</taxon>
        <taxon>Tracheophyta</taxon>
        <taxon>Spermatophyta</taxon>
        <taxon>Magnoliopsida</taxon>
        <taxon>eudicotyledons</taxon>
        <taxon>Gunneridae</taxon>
        <taxon>Pentapetalae</taxon>
        <taxon>rosids</taxon>
        <taxon>fabids</taxon>
        <taxon>Fagales</taxon>
        <taxon>Fagaceae</taxon>
        <taxon>Fagus</taxon>
    </lineage>
</organism>
<dbReference type="InterPro" id="IPR036236">
    <property type="entry name" value="Znf_C2H2_sf"/>
</dbReference>
<dbReference type="InterPro" id="IPR052035">
    <property type="entry name" value="ZnF_BED_domain_contain"/>
</dbReference>
<feature type="region of interest" description="Disordered" evidence="11">
    <location>
        <begin position="164"/>
        <end position="231"/>
    </location>
</feature>
<proteinExistence type="predicted"/>
<reference evidence="13" key="1">
    <citation type="submission" date="2018-02" db="EMBL/GenBank/DDBJ databases">
        <authorList>
            <person name="Cohen D.B."/>
            <person name="Kent A.D."/>
        </authorList>
    </citation>
    <scope>NUCLEOTIDE SEQUENCE</scope>
</reference>
<dbReference type="PANTHER" id="PTHR46481:SF8">
    <property type="entry name" value="ZINC FINGER BED DOMAIN-CONTAINING PROTEIN RICESLEEPER 1-LIKE"/>
    <property type="match status" value="1"/>
</dbReference>
<dbReference type="PANTHER" id="PTHR46481">
    <property type="entry name" value="ZINC FINGER BED DOMAIN-CONTAINING PROTEIN 4"/>
    <property type="match status" value="1"/>
</dbReference>
<dbReference type="Pfam" id="PF07727">
    <property type="entry name" value="RVT_2"/>
    <property type="match status" value="1"/>
</dbReference>
<dbReference type="GO" id="GO:0008270">
    <property type="term" value="F:zinc ion binding"/>
    <property type="evidence" value="ECO:0007669"/>
    <property type="project" value="UniProtKB-KW"/>
</dbReference>
<feature type="compositionally biased region" description="Polar residues" evidence="11">
    <location>
        <begin position="1"/>
        <end position="21"/>
    </location>
</feature>
<dbReference type="EMBL" id="OIVN01005437">
    <property type="protein sequence ID" value="SPD22431.1"/>
    <property type="molecule type" value="Genomic_DNA"/>
</dbReference>
<keyword evidence="8" id="KW-0804">Transcription</keyword>
<dbReference type="GO" id="GO:0046983">
    <property type="term" value="F:protein dimerization activity"/>
    <property type="evidence" value="ECO:0007669"/>
    <property type="project" value="InterPro"/>
</dbReference>
<dbReference type="PROSITE" id="PS50808">
    <property type="entry name" value="ZF_BED"/>
    <property type="match status" value="1"/>
</dbReference>
<evidence type="ECO:0000256" key="5">
    <source>
        <dbReference type="ARBA" id="ARBA00022833"/>
    </source>
</evidence>
<evidence type="ECO:0000256" key="4">
    <source>
        <dbReference type="ARBA" id="ARBA00022771"/>
    </source>
</evidence>
<dbReference type="InterPro" id="IPR003656">
    <property type="entry name" value="Znf_BED"/>
</dbReference>
<keyword evidence="9" id="KW-0539">Nucleus</keyword>
<comment type="subunit">
    <text evidence="2">Homodimer.</text>
</comment>
<dbReference type="InterPro" id="IPR043502">
    <property type="entry name" value="DNA/RNA_pol_sf"/>
</dbReference>
<evidence type="ECO:0000256" key="6">
    <source>
        <dbReference type="ARBA" id="ARBA00023015"/>
    </source>
</evidence>
<dbReference type="SMART" id="SM00614">
    <property type="entry name" value="ZnF_BED"/>
    <property type="match status" value="1"/>
</dbReference>
<name>A0A2N9IEW0_FAGSY</name>
<evidence type="ECO:0000256" key="11">
    <source>
        <dbReference type="SAM" id="MobiDB-lite"/>
    </source>
</evidence>
<feature type="compositionally biased region" description="Low complexity" evidence="11">
    <location>
        <begin position="40"/>
        <end position="55"/>
    </location>
</feature>
<dbReference type="Pfam" id="PF14372">
    <property type="entry name" value="hAT-like_RNase-H"/>
    <property type="match status" value="1"/>
</dbReference>
<feature type="compositionally biased region" description="Pro residues" evidence="11">
    <location>
        <begin position="56"/>
        <end position="74"/>
    </location>
</feature>
<dbReference type="Pfam" id="PF05699">
    <property type="entry name" value="Dimer_Tnp_hAT"/>
    <property type="match status" value="1"/>
</dbReference>
<evidence type="ECO:0000256" key="2">
    <source>
        <dbReference type="ARBA" id="ARBA00011738"/>
    </source>
</evidence>
<feature type="compositionally biased region" description="Pro residues" evidence="11">
    <location>
        <begin position="199"/>
        <end position="208"/>
    </location>
</feature>
<evidence type="ECO:0000259" key="12">
    <source>
        <dbReference type="PROSITE" id="PS50808"/>
    </source>
</evidence>
<evidence type="ECO:0000256" key="9">
    <source>
        <dbReference type="ARBA" id="ARBA00023242"/>
    </source>
</evidence>
<dbReference type="SUPFAM" id="SSF53098">
    <property type="entry name" value="Ribonuclease H-like"/>
    <property type="match status" value="1"/>
</dbReference>
<feature type="compositionally biased region" description="Low complexity" evidence="11">
    <location>
        <begin position="209"/>
        <end position="222"/>
    </location>
</feature>
<dbReference type="GO" id="GO:0005634">
    <property type="term" value="C:nucleus"/>
    <property type="evidence" value="ECO:0007669"/>
    <property type="project" value="UniProtKB-SubCell"/>
</dbReference>
<evidence type="ECO:0000313" key="13">
    <source>
        <dbReference type="EMBL" id="SPD22431.1"/>
    </source>
</evidence>
<feature type="domain" description="BED-type" evidence="12">
    <location>
        <begin position="235"/>
        <end position="292"/>
    </location>
</feature>
<keyword evidence="6" id="KW-0805">Transcription regulation</keyword>
<dbReference type="InterPro" id="IPR008906">
    <property type="entry name" value="HATC_C_dom"/>
</dbReference>
<sequence length="1298" mass="145394">MFNSLSKFTTCSTPSFFTNPSLPLFPISPADSPTSPLAPPLAVDPVLDQTPDLPLAAPPADSPASPQEPAPPVDPVTDQPPLLPLRRSDRGVRGTAGTDGTDGTEPRRTSSTGHRRCRSPSSARRTTKPTGTPPASLSLGLSLSVWASLGLGLSQFGLCCTAPHPTSPPHSTGPPQQASNSQQPPTVKKKMDAASNPNPNEPNPPTPTDPIIIPDEPTLPTESQPVPSNTKQFKELTSKVWEHFTKVVGGNPEEPMATCNYCKKPYKCHSRKNGTSTLWGHVNKCKKNPKNNNDKNQPKIAYHYKKAVEGENDTKEIEVHQFSIKKIRLALARMIIVDELPFRFVEHEGFIYYMNVVEPRFPIPSRVTIAKDCMKLYLDERKKLKDVLSMKGQKVCLTTDTWTSVQNLNYLCLTCHFIDSDWKYQKRILNFCLVPNHKGETIGKVVEKCLREWGIDIVLTITVDNASSNDVAIDYLRRKMKLKESCIVGCEFLHMRCCAHILNLIVQDGLKDIHESIAKVRNAVRYAKSSPKRFEKFLEAVKDANIQSKSLLSLDVPTRLIIDDEQYMDYFEEPDGNGKKPKGPPRSLDWENARLLCMKMKYEKYWGNIEKMNLLLFVAVVLDPRYKMKYIVYWFNKWYAKPKAESMVEKVRGAIERLYAHYATEFEIASSGASGSNNCVTSDVASNSMSSVSDTHDPWKSAVEEFQHHLAQEDNGECKTEVDQYLSEASEPPCALGFDILGWWRVNSSKYKILSHVARDVMAVPVSTVASESAFSTGGRVLDCFRSSLSPLTVEALICCQNWLRSTSSPVKLREAMDEVQSIDEELESEELQALEKTHTWDLVDLPHGKSAIGCKWVYKIKTKSDGSIERYKARLVAKGYAQEYGIDYEETFAPVARITSVRSLLAIAAVHQWPLFQMDVKNAFLNGDLTEEVYMQAPPGYSDCPDKVCLLRCALYGLKQAPRAWFAKFSSIVHQFGFSSSSHDTTLFIRRSDKSMILLLLYVDDMIITGDDHSGISDFKLFLHQQFEMKDLGHLSYFLGLEVSSDSTDECSPYSLEMNARLTPLDGTPLSDATLYRQLVGSLVYLTVTRPDIAHAVHLVSQFLSAPHSTHYAAVLHILRYIKGTMFHGLHFSAHSTLDLCAYSDADWAGDPTDRRSTTGFCFFLGDSLISWRSKKQHIVSRSSTEAEYRALADTTSELLALRWLLEDMGVTHSSPTVIHCDNRSAIQIAHNDVFHERTKHIEIDCHLVRHHLSAGILHLLPVSSSDQTADIFTKTFPPGRFRDLVSKLKMASVKPP</sequence>
<evidence type="ECO:0000256" key="7">
    <source>
        <dbReference type="ARBA" id="ARBA00023125"/>
    </source>
</evidence>
<evidence type="ECO:0000256" key="10">
    <source>
        <dbReference type="PROSITE-ProRule" id="PRU00027"/>
    </source>
</evidence>
<evidence type="ECO:0000256" key="1">
    <source>
        <dbReference type="ARBA" id="ARBA00004123"/>
    </source>
</evidence>
<keyword evidence="5" id="KW-0862">Zinc</keyword>
<accession>A0A2N9IEW0</accession>
<dbReference type="CDD" id="cd09272">
    <property type="entry name" value="RNase_HI_RT_Ty1"/>
    <property type="match status" value="1"/>
</dbReference>
<dbReference type="GO" id="GO:0003677">
    <property type="term" value="F:DNA binding"/>
    <property type="evidence" value="ECO:0007669"/>
    <property type="project" value="UniProtKB-KW"/>
</dbReference>
<protein>
    <recommendedName>
        <fullName evidence="12">BED-type domain-containing protein</fullName>
    </recommendedName>
</protein>
<dbReference type="SUPFAM" id="SSF140996">
    <property type="entry name" value="Hermes dimerisation domain"/>
    <property type="match status" value="1"/>
</dbReference>
<evidence type="ECO:0000256" key="8">
    <source>
        <dbReference type="ARBA" id="ARBA00023163"/>
    </source>
</evidence>
<evidence type="ECO:0000256" key="3">
    <source>
        <dbReference type="ARBA" id="ARBA00022723"/>
    </source>
</evidence>
<dbReference type="InterPro" id="IPR025525">
    <property type="entry name" value="hAT-like_transposase_RNase-H"/>
</dbReference>
<feature type="compositionally biased region" description="Low complexity" evidence="11">
    <location>
        <begin position="173"/>
        <end position="185"/>
    </location>
</feature>
<keyword evidence="7" id="KW-0238">DNA-binding</keyword>
<feature type="region of interest" description="Disordered" evidence="11">
    <location>
        <begin position="1"/>
        <end position="138"/>
    </location>
</feature>
<comment type="subcellular location">
    <subcellularLocation>
        <location evidence="1">Nucleus</location>
    </subcellularLocation>
</comment>
<gene>
    <name evidence="13" type="ORF">FSB_LOCUS50313</name>
</gene>
<dbReference type="SUPFAM" id="SSF57667">
    <property type="entry name" value="beta-beta-alpha zinc fingers"/>
    <property type="match status" value="1"/>
</dbReference>
<feature type="compositionally biased region" description="Polar residues" evidence="11">
    <location>
        <begin position="119"/>
        <end position="135"/>
    </location>
</feature>
<dbReference type="Pfam" id="PF02892">
    <property type="entry name" value="zf-BED"/>
    <property type="match status" value="1"/>
</dbReference>
<keyword evidence="3" id="KW-0479">Metal-binding</keyword>
<dbReference type="InterPro" id="IPR012337">
    <property type="entry name" value="RNaseH-like_sf"/>
</dbReference>
<dbReference type="SUPFAM" id="SSF56672">
    <property type="entry name" value="DNA/RNA polymerases"/>
    <property type="match status" value="1"/>
</dbReference>
<dbReference type="InterPro" id="IPR013103">
    <property type="entry name" value="RVT_2"/>
</dbReference>
<keyword evidence="4 10" id="KW-0863">Zinc-finger</keyword>